<feature type="transmembrane region" description="Helical" evidence="1">
    <location>
        <begin position="6"/>
        <end position="25"/>
    </location>
</feature>
<keyword evidence="1" id="KW-0472">Membrane</keyword>
<proteinExistence type="predicted"/>
<evidence type="ECO:0000313" key="2">
    <source>
        <dbReference type="EMBL" id="WZV98520.1"/>
    </source>
</evidence>
<dbReference type="Proteomes" id="UP001466893">
    <property type="component" value="Chromosome"/>
</dbReference>
<keyword evidence="3" id="KW-1185">Reference proteome</keyword>
<evidence type="ECO:0000256" key="1">
    <source>
        <dbReference type="SAM" id="Phobius"/>
    </source>
</evidence>
<dbReference type="Pfam" id="PF11120">
    <property type="entry name" value="CBP_BcsF"/>
    <property type="match status" value="1"/>
</dbReference>
<accession>A0ABZ3B743</accession>
<dbReference type="InterPro" id="IPR019995">
    <property type="entry name" value="Cellulose_BcsF/YhjT"/>
</dbReference>
<name>A0ABZ3B743_9ENTR</name>
<gene>
    <name evidence="2" type="primary">bcsF</name>
    <name evidence="2" type="ORF">AAEY27_01070</name>
</gene>
<keyword evidence="1" id="KW-1133">Transmembrane helix</keyword>
<organism evidence="2 3">
    <name type="scientific">Kosakonia calanthes</name>
    <dbReference type="NCBI Taxonomy" id="3139408"/>
    <lineage>
        <taxon>Bacteria</taxon>
        <taxon>Pseudomonadati</taxon>
        <taxon>Pseudomonadota</taxon>
        <taxon>Gammaproteobacteria</taxon>
        <taxon>Enterobacterales</taxon>
        <taxon>Enterobacteriaceae</taxon>
        <taxon>Kosakonia</taxon>
    </lineage>
</organism>
<sequence>MMSISDIIQLIVLCALIFFPLGYLARHWARPLRTAFRLTFTKPRYVKPTGVLRRDSLVKADRKHDK</sequence>
<dbReference type="NCBIfam" id="TIGR03493">
    <property type="entry name" value="cellullose_BcsF"/>
    <property type="match status" value="1"/>
</dbReference>
<keyword evidence="1" id="KW-0812">Transmembrane</keyword>
<dbReference type="EMBL" id="CP151800">
    <property type="protein sequence ID" value="WZV98520.1"/>
    <property type="molecule type" value="Genomic_DNA"/>
</dbReference>
<reference evidence="2 3" key="1">
    <citation type="submission" date="2024-04" db="EMBL/GenBank/DDBJ databases">
        <title>Kosakonia calanthae sp. nov., a halophilic bacterium isolated from leaves of Calanthe tiplacata.</title>
        <authorList>
            <person name="Wu P."/>
        </authorList>
    </citation>
    <scope>NUCLEOTIDE SEQUENCE [LARGE SCALE GENOMIC DNA]</scope>
    <source>
        <strain evidence="2 3">BYX6</strain>
    </source>
</reference>
<dbReference type="RefSeq" id="WP_342323123.1">
    <property type="nucleotide sequence ID" value="NZ_CP151800.1"/>
</dbReference>
<evidence type="ECO:0000313" key="3">
    <source>
        <dbReference type="Proteomes" id="UP001466893"/>
    </source>
</evidence>
<protein>
    <submittedName>
        <fullName evidence="2">Cellulose biosynthesis protein BcsF</fullName>
    </submittedName>
</protein>